<dbReference type="AlphaFoldDB" id="A0A0A9GYI4"/>
<reference evidence="2" key="1">
    <citation type="submission" date="2014-09" db="EMBL/GenBank/DDBJ databases">
        <authorList>
            <person name="Magalhaes I.L.F."/>
            <person name="Oliveira U."/>
            <person name="Santos F.R."/>
            <person name="Vidigal T.H.D.A."/>
            <person name="Brescovit A.D."/>
            <person name="Santos A.J."/>
        </authorList>
    </citation>
    <scope>NUCLEOTIDE SEQUENCE</scope>
    <source>
        <tissue evidence="2">Shoot tissue taken approximately 20 cm above the soil surface</tissue>
    </source>
</reference>
<reference evidence="2" key="2">
    <citation type="journal article" date="2015" name="Data Brief">
        <title>Shoot transcriptome of the giant reed, Arundo donax.</title>
        <authorList>
            <person name="Barrero R.A."/>
            <person name="Guerrero F.D."/>
            <person name="Moolhuijzen P."/>
            <person name="Goolsby J.A."/>
            <person name="Tidwell J."/>
            <person name="Bellgard S.E."/>
            <person name="Bellgard M.I."/>
        </authorList>
    </citation>
    <scope>NUCLEOTIDE SEQUENCE</scope>
    <source>
        <tissue evidence="2">Shoot tissue taken approximately 20 cm above the soil surface</tissue>
    </source>
</reference>
<protein>
    <submittedName>
        <fullName evidence="2">Uncharacterized protein</fullName>
    </submittedName>
</protein>
<proteinExistence type="predicted"/>
<dbReference type="EMBL" id="GBRH01169307">
    <property type="protein sequence ID" value="JAE28589.1"/>
    <property type="molecule type" value="Transcribed_RNA"/>
</dbReference>
<evidence type="ECO:0000313" key="2">
    <source>
        <dbReference type="EMBL" id="JAE28589.1"/>
    </source>
</evidence>
<evidence type="ECO:0000256" key="1">
    <source>
        <dbReference type="SAM" id="SignalP"/>
    </source>
</evidence>
<organism evidence="2">
    <name type="scientific">Arundo donax</name>
    <name type="common">Giant reed</name>
    <name type="synonym">Donax arundinaceus</name>
    <dbReference type="NCBI Taxonomy" id="35708"/>
    <lineage>
        <taxon>Eukaryota</taxon>
        <taxon>Viridiplantae</taxon>
        <taxon>Streptophyta</taxon>
        <taxon>Embryophyta</taxon>
        <taxon>Tracheophyta</taxon>
        <taxon>Spermatophyta</taxon>
        <taxon>Magnoliopsida</taxon>
        <taxon>Liliopsida</taxon>
        <taxon>Poales</taxon>
        <taxon>Poaceae</taxon>
        <taxon>PACMAD clade</taxon>
        <taxon>Arundinoideae</taxon>
        <taxon>Arundineae</taxon>
        <taxon>Arundo</taxon>
    </lineage>
</organism>
<sequence>MMMLLMVCCGLLISCFCFVPFASHSLHDCFAKRLSCLY</sequence>
<feature type="signal peptide" evidence="1">
    <location>
        <begin position="1"/>
        <end position="17"/>
    </location>
</feature>
<accession>A0A0A9GYI4</accession>
<feature type="chain" id="PRO_5002045069" evidence="1">
    <location>
        <begin position="18"/>
        <end position="38"/>
    </location>
</feature>
<name>A0A0A9GYI4_ARUDO</name>
<keyword evidence="1" id="KW-0732">Signal</keyword>